<dbReference type="PANTHER" id="PTHR30629">
    <property type="entry name" value="PROPHAGE INTEGRASE"/>
    <property type="match status" value="1"/>
</dbReference>
<evidence type="ECO:0000259" key="7">
    <source>
        <dbReference type="PROSITE" id="PS51900"/>
    </source>
</evidence>
<protein>
    <submittedName>
        <fullName evidence="8">Site-specific integrase</fullName>
    </submittedName>
</protein>
<dbReference type="PROSITE" id="PS51898">
    <property type="entry name" value="TYR_RECOMBINASE"/>
    <property type="match status" value="1"/>
</dbReference>
<proteinExistence type="inferred from homology"/>
<dbReference type="EMBL" id="JANYMP010000041">
    <property type="protein sequence ID" value="MCS7484123.1"/>
    <property type="molecule type" value="Genomic_DNA"/>
</dbReference>
<evidence type="ECO:0000313" key="9">
    <source>
        <dbReference type="Proteomes" id="UP001141259"/>
    </source>
</evidence>
<dbReference type="InterPro" id="IPR011010">
    <property type="entry name" value="DNA_brk_join_enz"/>
</dbReference>
<feature type="domain" description="Core-binding (CB)" evidence="7">
    <location>
        <begin position="58"/>
        <end position="137"/>
    </location>
</feature>
<evidence type="ECO:0000259" key="6">
    <source>
        <dbReference type="PROSITE" id="PS51898"/>
    </source>
</evidence>
<keyword evidence="3 5" id="KW-0238">DNA-binding</keyword>
<organism evidence="8 9">
    <name type="scientific">Umezawaea endophytica</name>
    <dbReference type="NCBI Taxonomy" id="1654476"/>
    <lineage>
        <taxon>Bacteria</taxon>
        <taxon>Bacillati</taxon>
        <taxon>Actinomycetota</taxon>
        <taxon>Actinomycetes</taxon>
        <taxon>Pseudonocardiales</taxon>
        <taxon>Pseudonocardiaceae</taxon>
        <taxon>Umezawaea</taxon>
    </lineage>
</organism>
<dbReference type="CDD" id="cd01189">
    <property type="entry name" value="INT_ICEBs1_C_like"/>
    <property type="match status" value="1"/>
</dbReference>
<name>A0A9X3A778_9PSEU</name>
<evidence type="ECO:0000256" key="1">
    <source>
        <dbReference type="ARBA" id="ARBA00008857"/>
    </source>
</evidence>
<dbReference type="PROSITE" id="PS51900">
    <property type="entry name" value="CB"/>
    <property type="match status" value="1"/>
</dbReference>
<dbReference type="Gene3D" id="1.10.150.130">
    <property type="match status" value="1"/>
</dbReference>
<keyword evidence="2" id="KW-0229">DNA integration</keyword>
<evidence type="ECO:0000256" key="5">
    <source>
        <dbReference type="PROSITE-ProRule" id="PRU01248"/>
    </source>
</evidence>
<evidence type="ECO:0000256" key="2">
    <source>
        <dbReference type="ARBA" id="ARBA00022908"/>
    </source>
</evidence>
<dbReference type="InterPro" id="IPR004107">
    <property type="entry name" value="Integrase_SAM-like_N"/>
</dbReference>
<sequence length="373" mass="42458">MAWVEKHGPGFRVRYRLADGSLGTETGFDDITSARNRAKDIESEKRNGRFVDPRAGQTRLAEWVEVWSDAHDVSPGTWAKYRSHLRNHILPRFGDDAVADISRMAVKAWVKSLRRKLAEPTVADVVTLLSQLLGEAMEENLITANPCRKLRLHSGDQPERPHARPWQVVRLGERCGDNERVLIVTAAYTGLRWGELAGLRWPSLHLGHGTIKVDARTGALHEIGGRLELGPPKTPASVRTVHLPEFLIKLLVEHRADTDHEHVFTGVDGGLMRRTNFRRRVWLPAVDGHRRRGWAPLFPGLHFHDLRHTHKTWMIEDGVPEIAQCRRLGHRMDGVRGRYSHVTQAMTDQLLEGMQRRWEQGDADLYPENSETV</sequence>
<dbReference type="PANTHER" id="PTHR30629:SF2">
    <property type="entry name" value="PROPHAGE INTEGRASE INTS-RELATED"/>
    <property type="match status" value="1"/>
</dbReference>
<dbReference type="SUPFAM" id="SSF56349">
    <property type="entry name" value="DNA breaking-rejoining enzymes"/>
    <property type="match status" value="1"/>
</dbReference>
<evidence type="ECO:0000256" key="3">
    <source>
        <dbReference type="ARBA" id="ARBA00023125"/>
    </source>
</evidence>
<accession>A0A9X3A778</accession>
<dbReference type="GO" id="GO:0015074">
    <property type="term" value="P:DNA integration"/>
    <property type="evidence" value="ECO:0007669"/>
    <property type="project" value="UniProtKB-KW"/>
</dbReference>
<dbReference type="Gene3D" id="1.10.443.10">
    <property type="entry name" value="Intergrase catalytic core"/>
    <property type="match status" value="1"/>
</dbReference>
<dbReference type="Pfam" id="PF14659">
    <property type="entry name" value="Phage_int_SAM_3"/>
    <property type="match status" value="1"/>
</dbReference>
<comment type="caution">
    <text evidence="8">The sequence shown here is derived from an EMBL/GenBank/DDBJ whole genome shotgun (WGS) entry which is preliminary data.</text>
</comment>
<reference evidence="8" key="1">
    <citation type="submission" date="2022-08" db="EMBL/GenBank/DDBJ databases">
        <authorList>
            <person name="Tistechok S."/>
            <person name="Samborskyy M."/>
            <person name="Roman I."/>
        </authorList>
    </citation>
    <scope>NUCLEOTIDE SEQUENCE</scope>
    <source>
        <strain evidence="8">DSM 103496</strain>
    </source>
</reference>
<dbReference type="RefSeq" id="WP_259629576.1">
    <property type="nucleotide sequence ID" value="NZ_JANYMP010000041.1"/>
</dbReference>
<dbReference type="GO" id="GO:0003677">
    <property type="term" value="F:DNA binding"/>
    <property type="evidence" value="ECO:0007669"/>
    <property type="project" value="UniProtKB-UniRule"/>
</dbReference>
<feature type="domain" description="Tyr recombinase" evidence="6">
    <location>
        <begin position="156"/>
        <end position="352"/>
    </location>
</feature>
<dbReference type="GO" id="GO:0006310">
    <property type="term" value="P:DNA recombination"/>
    <property type="evidence" value="ECO:0007669"/>
    <property type="project" value="UniProtKB-KW"/>
</dbReference>
<dbReference type="InterPro" id="IPR002104">
    <property type="entry name" value="Integrase_catalytic"/>
</dbReference>
<dbReference type="InterPro" id="IPR013762">
    <property type="entry name" value="Integrase-like_cat_sf"/>
</dbReference>
<dbReference type="Pfam" id="PF00589">
    <property type="entry name" value="Phage_integrase"/>
    <property type="match status" value="1"/>
</dbReference>
<keyword evidence="9" id="KW-1185">Reference proteome</keyword>
<gene>
    <name evidence="8" type="ORF">NZH93_45455</name>
</gene>
<dbReference type="AlphaFoldDB" id="A0A9X3A778"/>
<dbReference type="InterPro" id="IPR044068">
    <property type="entry name" value="CB"/>
</dbReference>
<keyword evidence="4" id="KW-0233">DNA recombination</keyword>
<dbReference type="Proteomes" id="UP001141259">
    <property type="component" value="Unassembled WGS sequence"/>
</dbReference>
<dbReference type="InterPro" id="IPR050808">
    <property type="entry name" value="Phage_Integrase"/>
</dbReference>
<comment type="similarity">
    <text evidence="1">Belongs to the 'phage' integrase family.</text>
</comment>
<dbReference type="InterPro" id="IPR010998">
    <property type="entry name" value="Integrase_recombinase_N"/>
</dbReference>
<evidence type="ECO:0000313" key="8">
    <source>
        <dbReference type="EMBL" id="MCS7484123.1"/>
    </source>
</evidence>
<evidence type="ECO:0000256" key="4">
    <source>
        <dbReference type="ARBA" id="ARBA00023172"/>
    </source>
</evidence>